<accession>A0ACC2WYM7</accession>
<name>A0ACC2WYM7_9TREE</name>
<evidence type="ECO:0000313" key="1">
    <source>
        <dbReference type="EMBL" id="KAJ9116873.1"/>
    </source>
</evidence>
<dbReference type="Proteomes" id="UP001243375">
    <property type="component" value="Unassembled WGS sequence"/>
</dbReference>
<gene>
    <name evidence="1" type="ORF">QFC22_004530</name>
</gene>
<evidence type="ECO:0000313" key="2">
    <source>
        <dbReference type="Proteomes" id="UP001243375"/>
    </source>
</evidence>
<comment type="caution">
    <text evidence="1">The sequence shown here is derived from an EMBL/GenBank/DDBJ whole genome shotgun (WGS) entry which is preliminary data.</text>
</comment>
<protein>
    <submittedName>
        <fullName evidence="1">Uncharacterized protein</fullName>
    </submittedName>
</protein>
<dbReference type="EMBL" id="JASBWU010000013">
    <property type="protein sequence ID" value="KAJ9116873.1"/>
    <property type="molecule type" value="Genomic_DNA"/>
</dbReference>
<reference evidence="1" key="1">
    <citation type="submission" date="2023-04" db="EMBL/GenBank/DDBJ databases">
        <title>Draft Genome sequencing of Naganishia species isolated from polar environments using Oxford Nanopore Technology.</title>
        <authorList>
            <person name="Leo P."/>
            <person name="Venkateswaran K."/>
        </authorList>
    </citation>
    <scope>NUCLEOTIDE SEQUENCE</scope>
    <source>
        <strain evidence="1">MNA-CCFEE 5425</strain>
    </source>
</reference>
<keyword evidence="2" id="KW-1185">Reference proteome</keyword>
<organism evidence="1 2">
    <name type="scientific">Naganishia vaughanmartiniae</name>
    <dbReference type="NCBI Taxonomy" id="1424756"/>
    <lineage>
        <taxon>Eukaryota</taxon>
        <taxon>Fungi</taxon>
        <taxon>Dikarya</taxon>
        <taxon>Basidiomycota</taxon>
        <taxon>Agaricomycotina</taxon>
        <taxon>Tremellomycetes</taxon>
        <taxon>Filobasidiales</taxon>
        <taxon>Filobasidiaceae</taxon>
        <taxon>Naganishia</taxon>
    </lineage>
</organism>
<sequence>MPPTPDDVHAQPYETDHQHREGSNKNPPADAFAGLDDKDNINFSSQNETESRFVRGDPFIGSFEEQTFSARGGARGRRSQYRASLVTSPKVRRIKEYVFRPHNRYAVDFGFSEIPVGWTPFDDVVEADSEYSRTRQGDPALIY</sequence>
<proteinExistence type="predicted"/>